<feature type="transmembrane region" description="Helical" evidence="2">
    <location>
        <begin position="131"/>
        <end position="149"/>
    </location>
</feature>
<organism evidence="3 4">
    <name type="scientific">Kutzneria viridogrisea</name>
    <dbReference type="NCBI Taxonomy" id="47990"/>
    <lineage>
        <taxon>Bacteria</taxon>
        <taxon>Bacillati</taxon>
        <taxon>Actinomycetota</taxon>
        <taxon>Actinomycetes</taxon>
        <taxon>Pseudonocardiales</taxon>
        <taxon>Pseudonocardiaceae</taxon>
        <taxon>Kutzneria</taxon>
    </lineage>
</organism>
<evidence type="ECO:0008006" key="5">
    <source>
        <dbReference type="Google" id="ProtNLM"/>
    </source>
</evidence>
<keyword evidence="2" id="KW-0472">Membrane</keyword>
<keyword evidence="2" id="KW-0812">Transmembrane</keyword>
<evidence type="ECO:0000256" key="2">
    <source>
        <dbReference type="SAM" id="Phobius"/>
    </source>
</evidence>
<reference evidence="3 4" key="1">
    <citation type="submission" date="2020-08" db="EMBL/GenBank/DDBJ databases">
        <title>Genomic Encyclopedia of Archaeal and Bacterial Type Strains, Phase II (KMG-II): from individual species to whole genera.</title>
        <authorList>
            <person name="Goeker M."/>
        </authorList>
    </citation>
    <scope>NUCLEOTIDE SEQUENCE [LARGE SCALE GENOMIC DNA]</scope>
    <source>
        <strain evidence="3 4">DSM 43850</strain>
    </source>
</reference>
<dbReference type="InterPro" id="IPR027417">
    <property type="entry name" value="P-loop_NTPase"/>
</dbReference>
<feature type="region of interest" description="Disordered" evidence="1">
    <location>
        <begin position="1"/>
        <end position="22"/>
    </location>
</feature>
<name>A0ABR6BZ20_9PSEU</name>
<gene>
    <name evidence="3" type="ORF">BC739_009405</name>
</gene>
<dbReference type="SUPFAM" id="SSF52540">
    <property type="entry name" value="P-loop containing nucleoside triphosphate hydrolases"/>
    <property type="match status" value="1"/>
</dbReference>
<protein>
    <recommendedName>
        <fullName evidence="5">AAA+ ATPase domain-containing protein</fullName>
    </recommendedName>
</protein>
<keyword evidence="2" id="KW-1133">Transmembrane helix</keyword>
<evidence type="ECO:0000313" key="3">
    <source>
        <dbReference type="EMBL" id="MBA8932146.1"/>
    </source>
</evidence>
<dbReference type="Proteomes" id="UP000517916">
    <property type="component" value="Unassembled WGS sequence"/>
</dbReference>
<feature type="compositionally biased region" description="Low complexity" evidence="1">
    <location>
        <begin position="694"/>
        <end position="709"/>
    </location>
</feature>
<dbReference type="Gene3D" id="3.40.50.300">
    <property type="entry name" value="P-loop containing nucleotide triphosphate hydrolases"/>
    <property type="match status" value="1"/>
</dbReference>
<dbReference type="RefSeq" id="WP_182840670.1">
    <property type="nucleotide sequence ID" value="NZ_BAAABQ010000083.1"/>
</dbReference>
<evidence type="ECO:0000256" key="1">
    <source>
        <dbReference type="SAM" id="MobiDB-lite"/>
    </source>
</evidence>
<proteinExistence type="predicted"/>
<feature type="region of interest" description="Disordered" evidence="1">
    <location>
        <begin position="665"/>
        <end position="724"/>
    </location>
</feature>
<keyword evidence="4" id="KW-1185">Reference proteome</keyword>
<sequence length="783" mass="83501">MAATAPAPDTTAEDGAVQATPDYTQRVTTLAEQLLREWERAQLRKAPVERRTSTELWRDARKEAASQVRRQIVAEKTKEFGRAVVTNVHAEVASVVHRNRRQLAPWLLAAPFAAVGEVANLATQYGNGQPIGLSALCAASATGASILAWRKKIAQRTPAKFAKKVKAGLGLGCAFTAGMPLVGGAGVWGMWLAALAGTAWLGLGWWREHDVPIPLSPELAGLEVADLADSTGAAGQHEPTVAQRAFAEQLVADWGTYVAGQGTLPGSTLSHPRHIEYGWTFWLHLVRGKQTIEDARTAKTKFAAALNLNANSVSIDHQKNGRDLSTVVLTVITSEVTNTYDGPRIIREGENIYIEIGPYQDGLGAERFHVLAGQLTAAQLAAGERPRGSMNGGFVLGTKGSGKSRLMEAIADGLRELGIVVCYLDPQCGKSSPALMAEADWPLSGVHGIGGAYSNVVDLWKAIKVVNELRSAEGAAAGDQGFQHTRQRPAIMVMIDECHGVFQAENPATGSSFGADFADLDREMRKNGIGLFGASQSITQDTFGTGNKAAVLRDGMCAVNVYLMSYGGKNLGLAPGYDGQPAAALPTNLGYGFNPKGERPHARWQARYTSDFQPWLAAKPKSVLDERAQKRIGDTYLKRFEKFDADLSAAQAWLDALDAHEGDASALPSFGQQSENTPASTPGRGGSVTTLLSPAQRRAQAAGVQTTAAPAPPPEPAEPSEVQQALTETEQRVLDILRTSPQSPTTLAAELAVSPQAAGRHLRNLAAKDQALKLPDGRYEVLD</sequence>
<accession>A0ABR6BZ20</accession>
<dbReference type="SUPFAM" id="SSF46785">
    <property type="entry name" value="Winged helix' DNA-binding domain"/>
    <property type="match status" value="1"/>
</dbReference>
<comment type="caution">
    <text evidence="3">The sequence shown here is derived from an EMBL/GenBank/DDBJ whole genome shotgun (WGS) entry which is preliminary data.</text>
</comment>
<dbReference type="InterPro" id="IPR036390">
    <property type="entry name" value="WH_DNA-bd_sf"/>
</dbReference>
<evidence type="ECO:0000313" key="4">
    <source>
        <dbReference type="Proteomes" id="UP000517916"/>
    </source>
</evidence>
<dbReference type="EMBL" id="JACJID010000011">
    <property type="protein sequence ID" value="MBA8932146.1"/>
    <property type="molecule type" value="Genomic_DNA"/>
</dbReference>
<feature type="compositionally biased region" description="Polar residues" evidence="1">
    <location>
        <begin position="670"/>
        <end position="680"/>
    </location>
</feature>
<feature type="compositionally biased region" description="Low complexity" evidence="1">
    <location>
        <begin position="1"/>
        <end position="10"/>
    </location>
</feature>
<feature type="transmembrane region" description="Helical" evidence="2">
    <location>
        <begin position="169"/>
        <end position="191"/>
    </location>
</feature>
<feature type="transmembrane region" description="Helical" evidence="2">
    <location>
        <begin position="106"/>
        <end position="125"/>
    </location>
</feature>